<dbReference type="EMBL" id="AVOT02032686">
    <property type="protein sequence ID" value="MBW0526470.1"/>
    <property type="molecule type" value="Genomic_DNA"/>
</dbReference>
<keyword evidence="3" id="KW-1185">Reference proteome</keyword>
<accession>A0A9Q3ENJ2</accession>
<evidence type="ECO:0000256" key="1">
    <source>
        <dbReference type="SAM" id="MobiDB-lite"/>
    </source>
</evidence>
<reference evidence="2" key="1">
    <citation type="submission" date="2021-03" db="EMBL/GenBank/DDBJ databases">
        <title>Draft genome sequence of rust myrtle Austropuccinia psidii MF-1, a brazilian biotype.</title>
        <authorList>
            <person name="Quecine M.C."/>
            <person name="Pachon D.M.R."/>
            <person name="Bonatelli M.L."/>
            <person name="Correr F.H."/>
            <person name="Franceschini L.M."/>
            <person name="Leite T.F."/>
            <person name="Margarido G.R.A."/>
            <person name="Almeida C.A."/>
            <person name="Ferrarezi J.A."/>
            <person name="Labate C.A."/>
        </authorList>
    </citation>
    <scope>NUCLEOTIDE SEQUENCE</scope>
    <source>
        <strain evidence="2">MF-1</strain>
    </source>
</reference>
<evidence type="ECO:0000313" key="3">
    <source>
        <dbReference type="Proteomes" id="UP000765509"/>
    </source>
</evidence>
<gene>
    <name evidence="2" type="ORF">O181_066185</name>
</gene>
<dbReference type="Proteomes" id="UP000765509">
    <property type="component" value="Unassembled WGS sequence"/>
</dbReference>
<dbReference type="AlphaFoldDB" id="A0A9Q3ENJ2"/>
<proteinExistence type="predicted"/>
<evidence type="ECO:0000313" key="2">
    <source>
        <dbReference type="EMBL" id="MBW0526470.1"/>
    </source>
</evidence>
<name>A0A9Q3ENJ2_9BASI</name>
<sequence length="89" mass="9983">MRHQGKHHVNHWKLTSWRTARPQVETMMPPPPLPSPLLTLAHPHLIFSATCNSNAPMAPQDMPPMPPSTPLRPNPLSTAYHPYAQVLDP</sequence>
<protein>
    <submittedName>
        <fullName evidence="2">Uncharacterized protein</fullName>
    </submittedName>
</protein>
<comment type="caution">
    <text evidence="2">The sequence shown here is derived from an EMBL/GenBank/DDBJ whole genome shotgun (WGS) entry which is preliminary data.</text>
</comment>
<organism evidence="2 3">
    <name type="scientific">Austropuccinia psidii MF-1</name>
    <dbReference type="NCBI Taxonomy" id="1389203"/>
    <lineage>
        <taxon>Eukaryota</taxon>
        <taxon>Fungi</taxon>
        <taxon>Dikarya</taxon>
        <taxon>Basidiomycota</taxon>
        <taxon>Pucciniomycotina</taxon>
        <taxon>Pucciniomycetes</taxon>
        <taxon>Pucciniales</taxon>
        <taxon>Sphaerophragmiaceae</taxon>
        <taxon>Austropuccinia</taxon>
    </lineage>
</organism>
<feature type="compositionally biased region" description="Pro residues" evidence="1">
    <location>
        <begin position="61"/>
        <end position="73"/>
    </location>
</feature>
<feature type="region of interest" description="Disordered" evidence="1">
    <location>
        <begin position="52"/>
        <end position="89"/>
    </location>
</feature>